<name>A0A8J5KQR2_ZINOF</name>
<proteinExistence type="predicted"/>
<comment type="caution">
    <text evidence="1">The sequence shown here is derived from an EMBL/GenBank/DDBJ whole genome shotgun (WGS) entry which is preliminary data.</text>
</comment>
<evidence type="ECO:0000313" key="1">
    <source>
        <dbReference type="EMBL" id="KAG6488269.1"/>
    </source>
</evidence>
<gene>
    <name evidence="1" type="ORF">ZIOFF_057028</name>
</gene>
<dbReference type="PANTHER" id="PTHR35317">
    <property type="entry name" value="OS04G0629600 PROTEIN"/>
    <property type="match status" value="1"/>
</dbReference>
<dbReference type="Pfam" id="PF14223">
    <property type="entry name" value="Retrotran_gag_2"/>
    <property type="match status" value="1"/>
</dbReference>
<evidence type="ECO:0000313" key="2">
    <source>
        <dbReference type="Proteomes" id="UP000734854"/>
    </source>
</evidence>
<protein>
    <recommendedName>
        <fullName evidence="3">UBN2 domain-containing protein</fullName>
    </recommendedName>
</protein>
<evidence type="ECO:0008006" key="3">
    <source>
        <dbReference type="Google" id="ProtNLM"/>
    </source>
</evidence>
<dbReference type="Proteomes" id="UP000734854">
    <property type="component" value="Unassembled WGS sequence"/>
</dbReference>
<keyword evidence="2" id="KW-1185">Reference proteome</keyword>
<reference evidence="1 2" key="1">
    <citation type="submission" date="2020-08" db="EMBL/GenBank/DDBJ databases">
        <title>Plant Genome Project.</title>
        <authorList>
            <person name="Zhang R.-G."/>
        </authorList>
    </citation>
    <scope>NUCLEOTIDE SEQUENCE [LARGE SCALE GENOMIC DNA]</scope>
    <source>
        <tissue evidence="1">Rhizome</tissue>
    </source>
</reference>
<sequence length="263" mass="29720">MGGGRIYSNDEEGKEIGDGRQVGWLPIPVSLQSHALSISMFNGLNFSHWCEQIQFHLGVMDLDLSLRVEKPAAITDTSSDDEKNIHDAWEKSNRLSLMFMRMSVPNNIKSALPHTESAKEFMKFVGERSQTIDKSLAGTLMATLTTMKFDGSRCMHEHVIEMTNIAARLKSLGMNVDENFLVQFIINSLPTEYGPFQMNYNTMKDKWNVNGLHRANPVFAVEDEKLHLIVKKETKMDHTSCKPSVDTVGIYLLSMYKLVKTSV</sequence>
<dbReference type="PANTHER" id="PTHR35317:SF10">
    <property type="entry name" value="RNA-DIRECTED DNA POLYMERASE"/>
    <property type="match status" value="1"/>
</dbReference>
<accession>A0A8J5KQR2</accession>
<dbReference type="EMBL" id="JACMSC010000015">
    <property type="protein sequence ID" value="KAG6488269.1"/>
    <property type="molecule type" value="Genomic_DNA"/>
</dbReference>
<organism evidence="1 2">
    <name type="scientific">Zingiber officinale</name>
    <name type="common">Ginger</name>
    <name type="synonym">Amomum zingiber</name>
    <dbReference type="NCBI Taxonomy" id="94328"/>
    <lineage>
        <taxon>Eukaryota</taxon>
        <taxon>Viridiplantae</taxon>
        <taxon>Streptophyta</taxon>
        <taxon>Embryophyta</taxon>
        <taxon>Tracheophyta</taxon>
        <taxon>Spermatophyta</taxon>
        <taxon>Magnoliopsida</taxon>
        <taxon>Liliopsida</taxon>
        <taxon>Zingiberales</taxon>
        <taxon>Zingiberaceae</taxon>
        <taxon>Zingiber</taxon>
    </lineage>
</organism>
<dbReference type="AlphaFoldDB" id="A0A8J5KQR2"/>